<dbReference type="Pfam" id="PF06629">
    <property type="entry name" value="MipA"/>
    <property type="match status" value="1"/>
</dbReference>
<dbReference type="HOGENOM" id="CLU_063465_1_0_6"/>
<gene>
    <name evidence="6" type="ordered locus">Tgr7_2586</name>
</gene>
<accession>B8GM74</accession>
<reference evidence="6 7" key="1">
    <citation type="journal article" date="2011" name="Stand. Genomic Sci.">
        <title>Complete genome sequence of 'Thioalkalivibrio sulfidophilus' HL-EbGr7.</title>
        <authorList>
            <person name="Muyzer G."/>
            <person name="Sorokin D.Y."/>
            <person name="Mavromatis K."/>
            <person name="Lapidus A."/>
            <person name="Clum A."/>
            <person name="Ivanova N."/>
            <person name="Pati A."/>
            <person name="d'Haeseleer P."/>
            <person name="Woyke T."/>
            <person name="Kyrpides N.C."/>
        </authorList>
    </citation>
    <scope>NUCLEOTIDE SEQUENCE [LARGE SCALE GENOMIC DNA]</scope>
    <source>
        <strain evidence="6 7">HL-EbGR7</strain>
    </source>
</reference>
<protein>
    <submittedName>
        <fullName evidence="6">Scaffolding protein for murein-synthesizing holoenzyme putative outermembrane protein</fullName>
    </submittedName>
</protein>
<dbReference type="InterPro" id="IPR010583">
    <property type="entry name" value="MipA"/>
</dbReference>
<dbReference type="Proteomes" id="UP000002383">
    <property type="component" value="Chromosome"/>
</dbReference>
<keyword evidence="4" id="KW-0472">Membrane</keyword>
<dbReference type="eggNOG" id="COG3713">
    <property type="taxonomic scope" value="Bacteria"/>
</dbReference>
<comment type="similarity">
    <text evidence="2">Belongs to the MipA/OmpV family.</text>
</comment>
<organism evidence="6 7">
    <name type="scientific">Thioalkalivibrio sulfidiphilus (strain HL-EbGR7)</name>
    <dbReference type="NCBI Taxonomy" id="396588"/>
    <lineage>
        <taxon>Bacteria</taxon>
        <taxon>Pseudomonadati</taxon>
        <taxon>Pseudomonadota</taxon>
        <taxon>Gammaproteobacteria</taxon>
        <taxon>Chromatiales</taxon>
        <taxon>Ectothiorhodospiraceae</taxon>
        <taxon>Thioalkalivibrio</taxon>
    </lineage>
</organism>
<name>B8GM74_THISH</name>
<dbReference type="STRING" id="396588.Tgr7_2586"/>
<dbReference type="RefSeq" id="WP_012639136.1">
    <property type="nucleotide sequence ID" value="NC_011901.1"/>
</dbReference>
<evidence type="ECO:0000256" key="1">
    <source>
        <dbReference type="ARBA" id="ARBA00004442"/>
    </source>
</evidence>
<evidence type="ECO:0000313" key="6">
    <source>
        <dbReference type="EMBL" id="ACL73661.1"/>
    </source>
</evidence>
<dbReference type="EMBL" id="CP001339">
    <property type="protein sequence ID" value="ACL73661.1"/>
    <property type="molecule type" value="Genomic_DNA"/>
</dbReference>
<dbReference type="AlphaFoldDB" id="B8GM74"/>
<dbReference type="PANTHER" id="PTHR38776">
    <property type="entry name" value="MLTA-INTERACTING PROTEIN-RELATED"/>
    <property type="match status" value="1"/>
</dbReference>
<sequence length="245" mass="27028" precursor="true">MTHPRTLIWAMLTLLLTIPQVQAQWELGVGVIARDAIQKGADSDPFVVPLITYSGERVYFRGIEAGVRLYDTQQHSTTLFARPRLDGFKGTDDPFLEGMTSRRNSLDAGLRHTVRVGPWQYTALATTDALGRNDGQTVTGTVGYVFGSMRSLLFVPYAGVEWMSADLVDYYYGVRDAEAVSGRPAYSGSDVWNLVYGARMVAPITPRVSFQGVLAGTRYGDSVADSPLTEDRHRAIAIFGVSYRF</sequence>
<proteinExistence type="inferred from homology"/>
<evidence type="ECO:0000256" key="5">
    <source>
        <dbReference type="ARBA" id="ARBA00023237"/>
    </source>
</evidence>
<evidence type="ECO:0000256" key="4">
    <source>
        <dbReference type="ARBA" id="ARBA00023136"/>
    </source>
</evidence>
<evidence type="ECO:0000313" key="7">
    <source>
        <dbReference type="Proteomes" id="UP000002383"/>
    </source>
</evidence>
<evidence type="ECO:0000256" key="2">
    <source>
        <dbReference type="ARBA" id="ARBA00005722"/>
    </source>
</evidence>
<dbReference type="KEGG" id="tgr:Tgr7_2586"/>
<dbReference type="PANTHER" id="PTHR38776:SF1">
    <property type="entry name" value="MLTA-INTERACTING PROTEIN-RELATED"/>
    <property type="match status" value="1"/>
</dbReference>
<keyword evidence="5" id="KW-0998">Cell outer membrane</keyword>
<keyword evidence="7" id="KW-1185">Reference proteome</keyword>
<dbReference type="GO" id="GO:0009279">
    <property type="term" value="C:cell outer membrane"/>
    <property type="evidence" value="ECO:0007669"/>
    <property type="project" value="UniProtKB-SubCell"/>
</dbReference>
<keyword evidence="3" id="KW-0732">Signal</keyword>
<dbReference type="OrthoDB" id="8562138at2"/>
<comment type="subcellular location">
    <subcellularLocation>
        <location evidence="1">Cell outer membrane</location>
    </subcellularLocation>
</comment>
<evidence type="ECO:0000256" key="3">
    <source>
        <dbReference type="ARBA" id="ARBA00022729"/>
    </source>
</evidence>